<evidence type="ECO:0000313" key="3">
    <source>
        <dbReference type="Proteomes" id="UP000184226"/>
    </source>
</evidence>
<feature type="domain" description="Thioredoxin" evidence="1">
    <location>
        <begin position="15"/>
        <end position="81"/>
    </location>
</feature>
<dbReference type="SUPFAM" id="SSF52833">
    <property type="entry name" value="Thioredoxin-like"/>
    <property type="match status" value="1"/>
</dbReference>
<sequence>MPVFDPQYDAPALRARLEQAQGMVIACYCAAWCDTCTQYRPGFDALAQQWPQHTFVWVDIEESPELLDDEDVENFPTVLIQSARGNLFYGTLLPYISHLERLISHMDDATPVVDSGPALLQTLLMPAAQ</sequence>
<dbReference type="InterPro" id="IPR036249">
    <property type="entry name" value="Thioredoxin-like_sf"/>
</dbReference>
<reference evidence="2 3" key="1">
    <citation type="submission" date="2016-11" db="EMBL/GenBank/DDBJ databases">
        <authorList>
            <person name="Jaros S."/>
            <person name="Januszkiewicz K."/>
            <person name="Wedrychowicz H."/>
        </authorList>
    </citation>
    <scope>NUCLEOTIDE SEQUENCE [LARGE SCALE GENOMIC DNA]</scope>
    <source>
        <strain evidence="2 3">CGMCC 1.10190</strain>
    </source>
</reference>
<evidence type="ECO:0000313" key="2">
    <source>
        <dbReference type="EMBL" id="SHH93980.1"/>
    </source>
</evidence>
<organism evidence="2 3">
    <name type="scientific">Pollutimonas bauzanensis</name>
    <dbReference type="NCBI Taxonomy" id="658167"/>
    <lineage>
        <taxon>Bacteria</taxon>
        <taxon>Pseudomonadati</taxon>
        <taxon>Pseudomonadota</taxon>
        <taxon>Betaproteobacteria</taxon>
        <taxon>Burkholderiales</taxon>
        <taxon>Alcaligenaceae</taxon>
        <taxon>Pollutimonas</taxon>
    </lineage>
</organism>
<evidence type="ECO:0000259" key="1">
    <source>
        <dbReference type="Pfam" id="PF00085"/>
    </source>
</evidence>
<accession>A0A1M5X2I9</accession>
<keyword evidence="3" id="KW-1185">Reference proteome</keyword>
<dbReference type="Proteomes" id="UP000184226">
    <property type="component" value="Unassembled WGS sequence"/>
</dbReference>
<dbReference type="STRING" id="658167.SAMN04488135_106103"/>
<gene>
    <name evidence="2" type="ORF">SAMN04488135_106103</name>
</gene>
<dbReference type="RefSeq" id="WP_073103559.1">
    <property type="nucleotide sequence ID" value="NZ_FQXE01000006.1"/>
</dbReference>
<dbReference type="EMBL" id="FQXE01000006">
    <property type="protein sequence ID" value="SHH93980.1"/>
    <property type="molecule type" value="Genomic_DNA"/>
</dbReference>
<dbReference type="InterPro" id="IPR013766">
    <property type="entry name" value="Thioredoxin_domain"/>
</dbReference>
<proteinExistence type="predicted"/>
<name>A0A1M5X2I9_9BURK</name>
<dbReference type="Gene3D" id="3.40.30.10">
    <property type="entry name" value="Glutaredoxin"/>
    <property type="match status" value="1"/>
</dbReference>
<dbReference type="OrthoDB" id="8521206at2"/>
<dbReference type="Pfam" id="PF00085">
    <property type="entry name" value="Thioredoxin"/>
    <property type="match status" value="1"/>
</dbReference>
<dbReference type="AlphaFoldDB" id="A0A1M5X2I9"/>
<dbReference type="CDD" id="cd02947">
    <property type="entry name" value="TRX_family"/>
    <property type="match status" value="1"/>
</dbReference>
<protein>
    <submittedName>
        <fullName evidence="2">Thioredoxin</fullName>
    </submittedName>
</protein>